<name>A0ABN9PHP1_9DINO</name>
<feature type="compositionally biased region" description="Low complexity" evidence="1">
    <location>
        <begin position="163"/>
        <end position="172"/>
    </location>
</feature>
<feature type="compositionally biased region" description="Basic and acidic residues" evidence="1">
    <location>
        <begin position="1"/>
        <end position="16"/>
    </location>
</feature>
<evidence type="ECO:0000313" key="3">
    <source>
        <dbReference type="Proteomes" id="UP001189429"/>
    </source>
</evidence>
<feature type="region of interest" description="Disordered" evidence="1">
    <location>
        <begin position="1"/>
        <end position="25"/>
    </location>
</feature>
<protein>
    <submittedName>
        <fullName evidence="2">Uncharacterized protein</fullName>
    </submittedName>
</protein>
<dbReference type="EMBL" id="CAUYUJ010000525">
    <property type="protein sequence ID" value="CAK0791058.1"/>
    <property type="molecule type" value="Genomic_DNA"/>
</dbReference>
<dbReference type="Proteomes" id="UP001189429">
    <property type="component" value="Unassembled WGS sequence"/>
</dbReference>
<comment type="caution">
    <text evidence="2">The sequence shown here is derived from an EMBL/GenBank/DDBJ whole genome shotgun (WGS) entry which is preliminary data.</text>
</comment>
<keyword evidence="3" id="KW-1185">Reference proteome</keyword>
<accession>A0ABN9PHP1</accession>
<evidence type="ECO:0000256" key="1">
    <source>
        <dbReference type="SAM" id="MobiDB-lite"/>
    </source>
</evidence>
<feature type="compositionally biased region" description="Low complexity" evidence="1">
    <location>
        <begin position="51"/>
        <end position="63"/>
    </location>
</feature>
<feature type="region of interest" description="Disordered" evidence="1">
    <location>
        <begin position="147"/>
        <end position="198"/>
    </location>
</feature>
<sequence>MASIEEARGAPARREVSGAAAPPSRAELEAFAANVEAVLRREEPPRPPAPAARAAPPAAAAAPRARRWADFSDDSEVEAPAPAVAAAARPASFARPAADAAADAGGAADGSTAAGAKAAAALVACARCGKLLGRASFSRRAWRRARGLGGREESLASTRSAWSAARPAGNPRARARRAQRRSAPSLPPSSPSFTHPSNIDPLPFSLSAPVGLRPAARGSRDWSALPAVVAAIRFADRAPREGTRAPARAHSGSFCCLSPVRRRVSHPRTKLCVFCRILLGTSLAASGLRRSHCCPPRASLPPRPPSLVPPSTFDLPPARSHPPRSRGPCWRGQPARRALAPQAAPHMFI</sequence>
<feature type="region of interest" description="Disordered" evidence="1">
    <location>
        <begin position="40"/>
        <end position="110"/>
    </location>
</feature>
<reference evidence="2" key="1">
    <citation type="submission" date="2023-10" db="EMBL/GenBank/DDBJ databases">
        <authorList>
            <person name="Chen Y."/>
            <person name="Shah S."/>
            <person name="Dougan E. K."/>
            <person name="Thang M."/>
            <person name="Chan C."/>
        </authorList>
    </citation>
    <scope>NUCLEOTIDE SEQUENCE [LARGE SCALE GENOMIC DNA]</scope>
</reference>
<gene>
    <name evidence="2" type="ORF">PCOR1329_LOCUS2114</name>
</gene>
<feature type="compositionally biased region" description="Pro residues" evidence="1">
    <location>
        <begin position="299"/>
        <end position="308"/>
    </location>
</feature>
<evidence type="ECO:0000313" key="2">
    <source>
        <dbReference type="EMBL" id="CAK0791058.1"/>
    </source>
</evidence>
<organism evidence="2 3">
    <name type="scientific">Prorocentrum cordatum</name>
    <dbReference type="NCBI Taxonomy" id="2364126"/>
    <lineage>
        <taxon>Eukaryota</taxon>
        <taxon>Sar</taxon>
        <taxon>Alveolata</taxon>
        <taxon>Dinophyceae</taxon>
        <taxon>Prorocentrales</taxon>
        <taxon>Prorocentraceae</taxon>
        <taxon>Prorocentrum</taxon>
    </lineage>
</organism>
<feature type="region of interest" description="Disordered" evidence="1">
    <location>
        <begin position="299"/>
        <end position="333"/>
    </location>
</feature>
<feature type="compositionally biased region" description="Low complexity" evidence="1">
    <location>
        <begin position="79"/>
        <end position="110"/>
    </location>
</feature>
<proteinExistence type="predicted"/>